<keyword evidence="3" id="KW-0732">Signal</keyword>
<dbReference type="EMBL" id="CAWYQH010000090">
    <property type="protein sequence ID" value="CAK8682104.1"/>
    <property type="molecule type" value="Genomic_DNA"/>
</dbReference>
<feature type="signal peptide" evidence="3">
    <location>
        <begin position="1"/>
        <end position="23"/>
    </location>
</feature>
<feature type="region of interest" description="Disordered" evidence="1">
    <location>
        <begin position="325"/>
        <end position="391"/>
    </location>
</feature>
<reference evidence="4 5" key="1">
    <citation type="submission" date="2024-02" db="EMBL/GenBank/DDBJ databases">
        <authorList>
            <person name="Daric V."/>
            <person name="Darras S."/>
        </authorList>
    </citation>
    <scope>NUCLEOTIDE SEQUENCE [LARGE SCALE GENOMIC DNA]</scope>
</reference>
<keyword evidence="2" id="KW-0472">Membrane</keyword>
<feature type="compositionally biased region" description="Polar residues" evidence="1">
    <location>
        <begin position="253"/>
        <end position="267"/>
    </location>
</feature>
<evidence type="ECO:0000256" key="2">
    <source>
        <dbReference type="SAM" id="Phobius"/>
    </source>
</evidence>
<name>A0ABP0FR32_CLALP</name>
<proteinExistence type="predicted"/>
<organism evidence="4 5">
    <name type="scientific">Clavelina lepadiformis</name>
    <name type="common">Light-bulb sea squirt</name>
    <name type="synonym">Ascidia lepadiformis</name>
    <dbReference type="NCBI Taxonomy" id="159417"/>
    <lineage>
        <taxon>Eukaryota</taxon>
        <taxon>Metazoa</taxon>
        <taxon>Chordata</taxon>
        <taxon>Tunicata</taxon>
        <taxon>Ascidiacea</taxon>
        <taxon>Aplousobranchia</taxon>
        <taxon>Clavelinidae</taxon>
        <taxon>Clavelina</taxon>
    </lineage>
</organism>
<protein>
    <submittedName>
        <fullName evidence="4">Uncharacterized protein</fullName>
    </submittedName>
</protein>
<evidence type="ECO:0000256" key="1">
    <source>
        <dbReference type="SAM" id="MobiDB-lite"/>
    </source>
</evidence>
<comment type="caution">
    <text evidence="4">The sequence shown here is derived from an EMBL/GenBank/DDBJ whole genome shotgun (WGS) entry which is preliminary data.</text>
</comment>
<keyword evidence="5" id="KW-1185">Reference proteome</keyword>
<keyword evidence="2" id="KW-1133">Transmembrane helix</keyword>
<feature type="region of interest" description="Disordered" evidence="1">
    <location>
        <begin position="240"/>
        <end position="288"/>
    </location>
</feature>
<dbReference type="Proteomes" id="UP001642483">
    <property type="component" value="Unassembled WGS sequence"/>
</dbReference>
<accession>A0ABP0FR32</accession>
<feature type="transmembrane region" description="Helical" evidence="2">
    <location>
        <begin position="208"/>
        <end position="232"/>
    </location>
</feature>
<evidence type="ECO:0000313" key="5">
    <source>
        <dbReference type="Proteomes" id="UP001642483"/>
    </source>
</evidence>
<keyword evidence="2" id="KW-0812">Transmembrane</keyword>
<sequence length="391" mass="42475">MKTRKATLVLFVIFCLTSQISTATIVTRPPSTTCLTSGLTYLLVEAVFEKPIDTDSCAWNYSSPSCDSCLVTFYDHAGCKGSQFIGSDVITCTERFTNGSSAVSISTYLTLGGPLTVGTLELAIVCNTSSGALIDVTSTTRSIEECSLNTTNSQSVISSCAPPCEYNDPATLSCAGEYDGSDVDTICAADCTFVDDVTCTLSNRSDPFRIATIVLGVLLGISLLVWLSYCVWNATKSNSQNLETGKSSDRSVVASSFQQNPQQTFSDISRPHLRRDSGSFETISDVDRDYNQEIEPKRHNSNHQSYANMISQHRVQAYSITSPEPSSIQEHTYDDVMGSSGNGGQAPQPLSLDDRPRDPLPPPANDEYDQPMQPPENSSHHYDVTIYNNCN</sequence>
<gene>
    <name evidence="4" type="ORF">CVLEPA_LOCUS12314</name>
</gene>
<evidence type="ECO:0000313" key="4">
    <source>
        <dbReference type="EMBL" id="CAK8682104.1"/>
    </source>
</evidence>
<feature type="chain" id="PRO_5045516810" evidence="3">
    <location>
        <begin position="24"/>
        <end position="391"/>
    </location>
</feature>
<evidence type="ECO:0000256" key="3">
    <source>
        <dbReference type="SAM" id="SignalP"/>
    </source>
</evidence>